<name>A0A1H9AG55_9RHOB</name>
<feature type="transmembrane region" description="Helical" evidence="1">
    <location>
        <begin position="25"/>
        <end position="43"/>
    </location>
</feature>
<reference evidence="2 3" key="1">
    <citation type="submission" date="2016-10" db="EMBL/GenBank/DDBJ databases">
        <authorList>
            <person name="de Groot N.N."/>
        </authorList>
    </citation>
    <scope>NUCLEOTIDE SEQUENCE [LARGE SCALE GENOMIC DNA]</scope>
    <source>
        <strain evidence="2 3">DSM 22007</strain>
    </source>
</reference>
<keyword evidence="1" id="KW-1133">Transmembrane helix</keyword>
<feature type="transmembrane region" description="Helical" evidence="1">
    <location>
        <begin position="280"/>
        <end position="304"/>
    </location>
</feature>
<gene>
    <name evidence="2" type="ORF">SAMN04488092_102122</name>
</gene>
<dbReference type="AlphaFoldDB" id="A0A1H9AG55"/>
<sequence length="319" mass="33442">MAAGQHPPGAGRLAMNPLHFFARHGRATLIAGLLAGLLLPALAGALRPWLPQIVAVLLFLTAFRIGPQQAIGSMAQARWTLWLVLAFQLALPLAGLALMTALGVAQTPFGFALLLVLSSCSISGSPSFALMLGHDPAPALRLLILGTALLPLTVLPILWLSPSMGDPRAVLTAAARLLGVIALASATGFALRHAAFRTLTPKATRTVDGLTSLALAVIVIGLMSALGPALHTDPALVARWMLAAFATNFGLQISAFMILRRLGHPDPVGPAIVAGNRNMALFLVALPAATTDPLLIFIGCYQVPMYLTPILLKRLYAHD</sequence>
<keyword evidence="3" id="KW-1185">Reference proteome</keyword>
<dbReference type="RefSeq" id="WP_245776301.1">
    <property type="nucleotide sequence ID" value="NZ_FOEP01000002.1"/>
</dbReference>
<dbReference type="InterPro" id="IPR038770">
    <property type="entry name" value="Na+/solute_symporter_sf"/>
</dbReference>
<feature type="transmembrane region" description="Helical" evidence="1">
    <location>
        <begin position="212"/>
        <end position="231"/>
    </location>
</feature>
<dbReference type="EMBL" id="FOEP01000002">
    <property type="protein sequence ID" value="SEP75491.1"/>
    <property type="molecule type" value="Genomic_DNA"/>
</dbReference>
<keyword evidence="1" id="KW-0812">Transmembrane</keyword>
<dbReference type="STRING" id="657014.SAMN04488092_102122"/>
<organism evidence="2 3">
    <name type="scientific">Thalassovita taeanensis</name>
    <dbReference type="NCBI Taxonomy" id="657014"/>
    <lineage>
        <taxon>Bacteria</taxon>
        <taxon>Pseudomonadati</taxon>
        <taxon>Pseudomonadota</taxon>
        <taxon>Alphaproteobacteria</taxon>
        <taxon>Rhodobacterales</taxon>
        <taxon>Roseobacteraceae</taxon>
        <taxon>Thalassovita</taxon>
    </lineage>
</organism>
<accession>A0A1H9AG55</accession>
<proteinExistence type="predicted"/>
<dbReference type="Gene3D" id="1.20.1530.20">
    <property type="match status" value="1"/>
</dbReference>
<feature type="transmembrane region" description="Helical" evidence="1">
    <location>
        <begin position="109"/>
        <end position="130"/>
    </location>
</feature>
<feature type="transmembrane region" description="Helical" evidence="1">
    <location>
        <begin position="237"/>
        <end position="259"/>
    </location>
</feature>
<feature type="transmembrane region" description="Helical" evidence="1">
    <location>
        <begin position="79"/>
        <end position="103"/>
    </location>
</feature>
<evidence type="ECO:0008006" key="4">
    <source>
        <dbReference type="Google" id="ProtNLM"/>
    </source>
</evidence>
<evidence type="ECO:0000313" key="3">
    <source>
        <dbReference type="Proteomes" id="UP000198634"/>
    </source>
</evidence>
<evidence type="ECO:0000256" key="1">
    <source>
        <dbReference type="SAM" id="Phobius"/>
    </source>
</evidence>
<feature type="transmembrane region" description="Helical" evidence="1">
    <location>
        <begin position="173"/>
        <end position="191"/>
    </location>
</feature>
<dbReference type="Proteomes" id="UP000198634">
    <property type="component" value="Unassembled WGS sequence"/>
</dbReference>
<feature type="transmembrane region" description="Helical" evidence="1">
    <location>
        <begin position="142"/>
        <end position="161"/>
    </location>
</feature>
<protein>
    <recommendedName>
        <fullName evidence="4">Sodium Bile acid symporter family protein</fullName>
    </recommendedName>
</protein>
<keyword evidence="1" id="KW-0472">Membrane</keyword>
<feature type="transmembrane region" description="Helical" evidence="1">
    <location>
        <begin position="49"/>
        <end position="67"/>
    </location>
</feature>
<evidence type="ECO:0000313" key="2">
    <source>
        <dbReference type="EMBL" id="SEP75491.1"/>
    </source>
</evidence>